<evidence type="ECO:0000256" key="1">
    <source>
        <dbReference type="ARBA" id="ARBA00004613"/>
    </source>
</evidence>
<dbReference type="GO" id="GO:0008201">
    <property type="term" value="F:heparin binding"/>
    <property type="evidence" value="ECO:0007669"/>
    <property type="project" value="TreeGrafter"/>
</dbReference>
<evidence type="ECO:0000256" key="2">
    <source>
        <dbReference type="ARBA" id="ARBA00022525"/>
    </source>
</evidence>
<comment type="subcellular location">
    <subcellularLocation>
        <location evidence="1">Secreted</location>
    </subcellularLocation>
</comment>
<dbReference type="OrthoDB" id="7936313at2759"/>
<evidence type="ECO:0000313" key="5">
    <source>
        <dbReference type="Proteomes" id="UP000327044"/>
    </source>
</evidence>
<name>A0A5N4A6K5_PHOPY</name>
<dbReference type="PANTHER" id="PTHR22918:SF6">
    <property type="entry name" value="EG:8D8.1 PROTEIN-RELATED"/>
    <property type="match status" value="1"/>
</dbReference>
<evidence type="ECO:0000256" key="3">
    <source>
        <dbReference type="SAM" id="SignalP"/>
    </source>
</evidence>
<sequence length="1926" mass="218806">MLWWKVIYGLFGFTTVTQICLCKAHNGKDQAPNYITRLKKRTGRDIKRFIDEKTTEKGLEINIKFNPVQYSALSSDHINVAFISMFGKNDVIAGNRTYNIVFKNSTFVLEPSTPHFLTMQPEMDFVRSIEYNHFRLLYAAHNSYSCIYMKSNSTNLPWIIVQTIASEGKVADAQFFQNGKHLYLVIVNDENHLPTYSKVYKWSGTHFDEIDKFISRAPSKILSFPNQADELIIVVENNSFEQKHNVMVYKFQDNHIIKHQLISAVHYSYVVLYTFQKQKYLAILQQSGNSVLYVWIGDEFIETSLFSNFEHIRKVFSICLSDIPLIFIVQKDKLTVLSHTSNNLRLLADVNLSKRLRQVLDITVVVTESNFALLVFARTQDSGMDYIMIPFTLPITEKEQKAELNEIILCMLNLEKAVQVYKPINKTILHTEELRPPDDVILSSASHSKLDNVTTPIIYHNSVMDLRIKIEELTRRLNSFREKLNAVSLGQDRNIYGKLTIKGQLRARNVTITHMKSKSINSVEWEPRNWLSYSRNQTINSIATVEDLQVETLTLWSSADILKGAFLRGGNQIISSKATFNSVRANNIYTGKINEIEFENVYLRNNPSVIRGVKSFDNVNAEDTKISYLNKGNATEKFVQLTNSESKNYLFTKSMFVKNFNFEEINGMHWNTFKDSVFRVGSTSRITGDLTFPTIKCNSLFVKKLGAVDSTNLFTTSTPQNITSIIRWNTVLAENVNLDQINHIKFSNMATANKRNIIKGPVAIGELRVDRTLTMHHNNSDLSAEEHVIGTRESDLLLKHRQPVKIKGNLHVPNLSIFPKTEVFVNFQQFKEDILNSYWSKTKFQVIPTFVEAQQGITVPDLTTNELNNIHVSSYLTNDLEDKLPINWVFENITVLGNIRTNPSTKHTPNLQQLQRDAVKMNGWFNISGQKVMQGRLRIKNLVTDVLDDVKVDDIWNLKTNPSSIEDKIFETLIVKENVFANTISANAINRVHLQKLKDEVLYIDKEEYIENIYASNITAGAVIMSFINGVEFTGYQQYLNEMYTTSVLEEVNINGNLKVAGIQSLLKINDYDVASWKKTIFEVDRTRPTFTQNVKIDGDVFAENVEAILINGINFSDLVQEVLYREFDQNITGYWTFAQLNTPNIFVSQINEFPVDALIDRDSELSQSLSVLGDLYFNHAVFKKSINAKKMACDVREIITSMKNPSTLDWDTVHVTRNVTMWDKDCDLNVLLSEAVNSKTSNVVASQVTFEHHLSANTMYVRKLVNGIYLDEILTDAVLKDFTEQIITGSKKFLTLAASEVTTINANIPIVNDVNIVELNANIIHKDNVHDVVVKGPKLFFGGLQAFRLMTSTVSDINPRDLVNLNNLSVIPKAFFSSLTVGNNFDFEYVNNVNMTYFMSERLLRKSYEPQFAEGTYYFDDILILGESSITSINGLLLNDIVFDSGAQVIQTKKTFTNTVRINGDAFFHYFNGENLSELYRNSLLIGEDNVINGYIRFSNISVFGNAQTERINGVSVSDIKQYLASSTPTVDDDIIRSTVLTLDHLIDIGLNHSEDMEAQYLYVEVINEFPISFTNVAQTFAFQSKGSVLLLVTQHETGDLCGFKNVCHCPSQKVLQIANENSFNIIGEGTRERVFSYEGDSESYHLSTNTISSSETCLAKGINESTSLMWMTFSQNGASDHSYYPKNLTGYVSGVQYFRHDNDMYVVITRYYDPTLKTHNVPCLVMKVEKEKGDVEVVQSIEARNARVLHLFHTNQGVVIIIGSFAPTEKVGDGFGTAVYRFSKKPKRFDLLRKVPSVKCISAVGVVTGPDSLFVVANEDAPLQVYKYHPKFDNYYFYQSIFTESPVLGLSTFYAGDPCLCAVTKGGQFYIYTFQYLQGWEVLCKGEIDGLQALVPFKLSNTNYLFAIAKDTSLLLNVVKHGFN</sequence>
<dbReference type="PANTHER" id="PTHR22918">
    <property type="entry name" value="SEMINAL PLASMA PROTEIN"/>
    <property type="match status" value="1"/>
</dbReference>
<protein>
    <recommendedName>
        <fullName evidence="6">VWFD domain-containing protein</fullName>
    </recommendedName>
</protein>
<keyword evidence="2" id="KW-0964">Secreted</keyword>
<dbReference type="EMBL" id="VVIM01000009">
    <property type="protein sequence ID" value="KAB0792964.1"/>
    <property type="molecule type" value="Genomic_DNA"/>
</dbReference>
<keyword evidence="3" id="KW-0732">Signal</keyword>
<gene>
    <name evidence="4" type="ORF">PPYR_12584</name>
</gene>
<evidence type="ECO:0000313" key="4">
    <source>
        <dbReference type="EMBL" id="KAB0792964.1"/>
    </source>
</evidence>
<organism evidence="4 5">
    <name type="scientific">Photinus pyralis</name>
    <name type="common">Common eastern firefly</name>
    <name type="synonym">Lampyris pyralis</name>
    <dbReference type="NCBI Taxonomy" id="7054"/>
    <lineage>
        <taxon>Eukaryota</taxon>
        <taxon>Metazoa</taxon>
        <taxon>Ecdysozoa</taxon>
        <taxon>Arthropoda</taxon>
        <taxon>Hexapoda</taxon>
        <taxon>Insecta</taxon>
        <taxon>Pterygota</taxon>
        <taxon>Neoptera</taxon>
        <taxon>Endopterygota</taxon>
        <taxon>Coleoptera</taxon>
        <taxon>Polyphaga</taxon>
        <taxon>Elateriformia</taxon>
        <taxon>Elateroidea</taxon>
        <taxon>Lampyridae</taxon>
        <taxon>Lampyrinae</taxon>
        <taxon>Photinus</taxon>
    </lineage>
</organism>
<accession>A0A5N4A6K5</accession>
<dbReference type="InterPro" id="IPR051666">
    <property type="entry name" value="SP_Capacitation_Regulator"/>
</dbReference>
<feature type="signal peptide" evidence="3">
    <location>
        <begin position="1"/>
        <end position="18"/>
    </location>
</feature>
<dbReference type="GO" id="GO:0005576">
    <property type="term" value="C:extracellular region"/>
    <property type="evidence" value="ECO:0007669"/>
    <property type="project" value="UniProtKB-SubCell"/>
</dbReference>
<dbReference type="InParanoid" id="A0A5N4A6K5"/>
<comment type="caution">
    <text evidence="4">The sequence shown here is derived from an EMBL/GenBank/DDBJ whole genome shotgun (WGS) entry which is preliminary data.</text>
</comment>
<dbReference type="GO" id="GO:0009986">
    <property type="term" value="C:cell surface"/>
    <property type="evidence" value="ECO:0007669"/>
    <property type="project" value="TreeGrafter"/>
</dbReference>
<keyword evidence="5" id="KW-1185">Reference proteome</keyword>
<evidence type="ECO:0008006" key="6">
    <source>
        <dbReference type="Google" id="ProtNLM"/>
    </source>
</evidence>
<feature type="chain" id="PRO_5024374855" description="VWFD domain-containing protein" evidence="3">
    <location>
        <begin position="19"/>
        <end position="1926"/>
    </location>
</feature>
<proteinExistence type="predicted"/>
<dbReference type="Proteomes" id="UP000327044">
    <property type="component" value="Unassembled WGS sequence"/>
</dbReference>
<reference evidence="4 5" key="1">
    <citation type="journal article" date="2018" name="Elife">
        <title>Firefly genomes illuminate parallel origins of bioluminescence in beetles.</title>
        <authorList>
            <person name="Fallon T.R."/>
            <person name="Lower S.E."/>
            <person name="Chang C.H."/>
            <person name="Bessho-Uehara M."/>
            <person name="Martin G.J."/>
            <person name="Bewick A.J."/>
            <person name="Behringer M."/>
            <person name="Debat H.J."/>
            <person name="Wong I."/>
            <person name="Day J.C."/>
            <person name="Suvorov A."/>
            <person name="Silva C.J."/>
            <person name="Stanger-Hall K.F."/>
            <person name="Hall D.W."/>
            <person name="Schmitz R.J."/>
            <person name="Nelson D.R."/>
            <person name="Lewis S.M."/>
            <person name="Shigenobu S."/>
            <person name="Bybee S.M."/>
            <person name="Larracuente A.M."/>
            <person name="Oba Y."/>
            <person name="Weng J.K."/>
        </authorList>
    </citation>
    <scope>NUCLEOTIDE SEQUENCE [LARGE SCALE GENOMIC DNA]</scope>
    <source>
        <strain evidence="4">1611_PpyrPB1</strain>
        <tissue evidence="4">Whole body</tissue>
    </source>
</reference>